<comment type="caution">
    <text evidence="1">The sequence shown here is derived from an EMBL/GenBank/DDBJ whole genome shotgun (WGS) entry which is preliminary data.</text>
</comment>
<evidence type="ECO:0000313" key="1">
    <source>
        <dbReference type="EMBL" id="KAK0169776.1"/>
    </source>
</evidence>
<name>A0AA39FHZ0_9HYME</name>
<dbReference type="Proteomes" id="UP001168990">
    <property type="component" value="Unassembled WGS sequence"/>
</dbReference>
<dbReference type="EMBL" id="JAQQBS010000004">
    <property type="protein sequence ID" value="KAK0169776.1"/>
    <property type="molecule type" value="Genomic_DNA"/>
</dbReference>
<keyword evidence="2" id="KW-1185">Reference proteome</keyword>
<evidence type="ECO:0000313" key="2">
    <source>
        <dbReference type="Proteomes" id="UP001168990"/>
    </source>
</evidence>
<dbReference type="InterPro" id="IPR032675">
    <property type="entry name" value="LRR_dom_sf"/>
</dbReference>
<evidence type="ECO:0008006" key="3">
    <source>
        <dbReference type="Google" id="ProtNLM"/>
    </source>
</evidence>
<dbReference type="Gene3D" id="3.80.10.10">
    <property type="entry name" value="Ribonuclease Inhibitor"/>
    <property type="match status" value="1"/>
</dbReference>
<accession>A0AA39FHZ0</accession>
<organism evidence="1 2">
    <name type="scientific">Microctonus aethiopoides</name>
    <dbReference type="NCBI Taxonomy" id="144406"/>
    <lineage>
        <taxon>Eukaryota</taxon>
        <taxon>Metazoa</taxon>
        <taxon>Ecdysozoa</taxon>
        <taxon>Arthropoda</taxon>
        <taxon>Hexapoda</taxon>
        <taxon>Insecta</taxon>
        <taxon>Pterygota</taxon>
        <taxon>Neoptera</taxon>
        <taxon>Endopterygota</taxon>
        <taxon>Hymenoptera</taxon>
        <taxon>Apocrita</taxon>
        <taxon>Ichneumonoidea</taxon>
        <taxon>Braconidae</taxon>
        <taxon>Euphorinae</taxon>
        <taxon>Microctonus</taxon>
    </lineage>
</organism>
<protein>
    <recommendedName>
        <fullName evidence="3">ATP synthase subunit s, mitochondrial</fullName>
    </recommendedName>
</protein>
<dbReference type="AlphaFoldDB" id="A0AA39FHZ0"/>
<reference evidence="1" key="2">
    <citation type="submission" date="2023-03" db="EMBL/GenBank/DDBJ databases">
        <authorList>
            <person name="Inwood S.N."/>
            <person name="Skelly J.G."/>
            <person name="Guhlin J."/>
            <person name="Harrop T.W.R."/>
            <person name="Goldson S.G."/>
            <person name="Dearden P.K."/>
        </authorList>
    </citation>
    <scope>NUCLEOTIDE SEQUENCE</scope>
    <source>
        <strain evidence="1">Irish</strain>
        <tissue evidence="1">Whole body</tissue>
    </source>
</reference>
<dbReference type="SUPFAM" id="SSF52047">
    <property type="entry name" value="RNI-like"/>
    <property type="match status" value="1"/>
</dbReference>
<reference evidence="1" key="1">
    <citation type="journal article" date="2023" name="bioRxiv">
        <title>Scaffold-level genome assemblies of two parasitoid biocontrol wasps reveal the parthenogenesis mechanism and an associated novel virus.</title>
        <authorList>
            <person name="Inwood S."/>
            <person name="Skelly J."/>
            <person name="Guhlin J."/>
            <person name="Harrop T."/>
            <person name="Goldson S."/>
            <person name="Dearden P."/>
        </authorList>
    </citation>
    <scope>NUCLEOTIDE SEQUENCE</scope>
    <source>
        <strain evidence="1">Irish</strain>
        <tissue evidence="1">Whole body</tissue>
    </source>
</reference>
<proteinExistence type="predicted"/>
<sequence>MLTIRLSKRSTTVLSSTIHYSYSSFLPHEDTDVDEKNSNARKLKKWRNDHRPPQNGLLSMFNSESNKDGFFKLNPAFKVTNFKSWYKGKQREYLEWSQRYIEERHQTLGSQLAITHFILHRGGKVRPKGAANYLCDDDILNLPTSFTPNWLIDEIDFSGSEICYEGLDNFKNLSSLRKITFKSCKYFDDWCLEKLLFMCPTIEYLDISDCESVTARGIEGLYRSPNLKNLIVSDFVNSVEFELTCLILEDCVPGLTVKIIKTPKINEISIK</sequence>
<gene>
    <name evidence="1" type="ORF">PV328_010417</name>
</gene>